<dbReference type="Pfam" id="PF11367">
    <property type="entry name" value="Tail_completion_gp17"/>
    <property type="match status" value="1"/>
</dbReference>
<evidence type="ECO:0000313" key="2">
    <source>
        <dbReference type="Proteomes" id="UP001055580"/>
    </source>
</evidence>
<reference evidence="1" key="1">
    <citation type="submission" date="2022-05" db="EMBL/GenBank/DDBJ databases">
        <title>Sphingomonas sp. strain RMG20 Genome sequencing and assembly.</title>
        <authorList>
            <person name="Kim I."/>
        </authorList>
    </citation>
    <scope>NUCLEOTIDE SEQUENCE</scope>
    <source>
        <strain evidence="1">RMG20</strain>
    </source>
</reference>
<dbReference type="EMBL" id="CP098401">
    <property type="protein sequence ID" value="URW75451.1"/>
    <property type="molecule type" value="Genomic_DNA"/>
</dbReference>
<accession>A0ABY4TUS1</accession>
<evidence type="ECO:0000313" key="1">
    <source>
        <dbReference type="EMBL" id="URW75451.1"/>
    </source>
</evidence>
<sequence>MTAATAAVRAAIGAALRGDATLAGVLNGVFDRPAVRASEPYADIADVAASDWGTKDRRRRELRVAVRLRDAGETPVRLGLLVDTAERAIEGLPRDLDGWRIASCVFLRSRTAGEGPGRWLAVVEYRLRVLEI</sequence>
<dbReference type="InterPro" id="IPR021508">
    <property type="entry name" value="Gp17-like"/>
</dbReference>
<name>A0ABY4TUS1_9SPHN</name>
<protein>
    <submittedName>
        <fullName evidence="1">DUF3168 domain-containing protein</fullName>
    </submittedName>
</protein>
<organism evidence="1 2">
    <name type="scientific">Sphingomonas donggukensis</name>
    <dbReference type="NCBI Taxonomy" id="2949093"/>
    <lineage>
        <taxon>Bacteria</taxon>
        <taxon>Pseudomonadati</taxon>
        <taxon>Pseudomonadota</taxon>
        <taxon>Alphaproteobacteria</taxon>
        <taxon>Sphingomonadales</taxon>
        <taxon>Sphingomonadaceae</taxon>
        <taxon>Sphingomonas</taxon>
    </lineage>
</organism>
<gene>
    <name evidence="1" type="ORF">M9980_13090</name>
</gene>
<keyword evidence="2" id="KW-1185">Reference proteome</keyword>
<dbReference type="Proteomes" id="UP001055580">
    <property type="component" value="Chromosome"/>
</dbReference>
<proteinExistence type="predicted"/>
<dbReference type="Gene3D" id="3.30.2000.30">
    <property type="match status" value="1"/>
</dbReference>
<dbReference type="RefSeq" id="WP_250751656.1">
    <property type="nucleotide sequence ID" value="NZ_CP098401.1"/>
</dbReference>
<dbReference type="InterPro" id="IPR053745">
    <property type="entry name" value="Viral_Tail_Comp_sf"/>
</dbReference>